<dbReference type="OrthoDB" id="5579731at2759"/>
<dbReference type="KEGG" id="bze:COCCADRAFT_98456"/>
<name>W6YMA5_COCC2</name>
<dbReference type="HOGENOM" id="CLU_025333_0_0_1"/>
<evidence type="ECO:0000256" key="1">
    <source>
        <dbReference type="SAM" id="MobiDB-lite"/>
    </source>
</evidence>
<organism evidence="3 4">
    <name type="scientific">Cochliobolus carbonum (strain 26-R-13)</name>
    <name type="common">Maize leaf spot fungus</name>
    <name type="synonym">Bipolaris zeicola</name>
    <dbReference type="NCBI Taxonomy" id="930089"/>
    <lineage>
        <taxon>Eukaryota</taxon>
        <taxon>Fungi</taxon>
        <taxon>Dikarya</taxon>
        <taxon>Ascomycota</taxon>
        <taxon>Pezizomycotina</taxon>
        <taxon>Dothideomycetes</taxon>
        <taxon>Pleosporomycetidae</taxon>
        <taxon>Pleosporales</taxon>
        <taxon>Pleosporineae</taxon>
        <taxon>Pleosporaceae</taxon>
        <taxon>Bipolaris</taxon>
    </lineage>
</organism>
<proteinExistence type="predicted"/>
<dbReference type="PANTHER" id="PTHR28034">
    <property type="entry name" value="SET1 COMPLEX COMPONENT SHG1"/>
    <property type="match status" value="1"/>
</dbReference>
<dbReference type="GeneID" id="19154580"/>
<dbReference type="RefSeq" id="XP_007713197.1">
    <property type="nucleotide sequence ID" value="XM_007715007.1"/>
</dbReference>
<protein>
    <recommendedName>
        <fullName evidence="2">BOD1/SHG1 domain-containing protein</fullName>
    </recommendedName>
</protein>
<feature type="compositionally biased region" description="Basic and acidic residues" evidence="1">
    <location>
        <begin position="323"/>
        <end position="344"/>
    </location>
</feature>
<feature type="compositionally biased region" description="Basic and acidic residues" evidence="1">
    <location>
        <begin position="1"/>
        <end position="11"/>
    </location>
</feature>
<keyword evidence="4" id="KW-1185">Reference proteome</keyword>
<feature type="compositionally biased region" description="Basic and acidic residues" evidence="1">
    <location>
        <begin position="442"/>
        <end position="455"/>
    </location>
</feature>
<dbReference type="InterPro" id="IPR055264">
    <property type="entry name" value="BOD1/SHG1_dom"/>
</dbReference>
<feature type="compositionally biased region" description="Basic residues" evidence="1">
    <location>
        <begin position="311"/>
        <end position="322"/>
    </location>
</feature>
<dbReference type="Proteomes" id="UP000053841">
    <property type="component" value="Unassembled WGS sequence"/>
</dbReference>
<feature type="domain" description="BOD1/SHG1" evidence="2">
    <location>
        <begin position="39"/>
        <end position="142"/>
    </location>
</feature>
<dbReference type="Pfam" id="PF05205">
    <property type="entry name" value="COMPASS-Shg1"/>
    <property type="match status" value="1"/>
</dbReference>
<sequence length="691" mass="77757">MAEVGRKRAQDGDGTANVRKKLRPSELPLSQAKRSAIDSLVHMFRKKGTYDDIRRDLMKQYVSGPAKDELQSALKELVDRETDRNPSLLSKDPRMATTLIEGAGERSDIYANIMSTVNALLDRLMEEQGLPKMREYRIQEIGAEAAAEEEKRGSKTEEEWAQEAEARRQKREAQREKELEEERERERAERAKREERRRREKEEDEAREKARQEEKERRRKEREEREKEDEERRRKDRERIEKEREEERQRLKKEREEHEKSREARLKKIREEDAERERRIQEELDRDRGGRYRSGRGRSRTPDRDRDRRGRDRSRRRSRTRSRSRERERERRTSIKPEDIKVDDDLALQLLLQESEQMKKSRQRPALERSESLEPPMRKAHPPKSLVPRDPVAVRLAKLDGKSASPAQRASSKGLRSPISETHTAAAKDEDTAMMDAPPADAKGRRGELSSKADKSRAPEVVHCLVEAAMIAGLDGTMIDILTGRHTTVEGAIATSVMIDARAATVVAGHARHVLTAASRGTRHAALHRAEKRDVETAPGLVLEADVTVIATATVIGRPLVDAVIPALGVQIILIDMYPAVRQQQQQPPLPPAPGSEKIAVSASVMIADLVGVTIAAIGHGATGLETTIVGMVGENGAVDGKSLTVTNLVAGVEIVMRRNETAIERPESGVESGVGKEAGIGVVIETGADV</sequence>
<evidence type="ECO:0000313" key="3">
    <source>
        <dbReference type="EMBL" id="EUC32541.1"/>
    </source>
</evidence>
<dbReference type="AlphaFoldDB" id="W6YMA5"/>
<evidence type="ECO:0000259" key="2">
    <source>
        <dbReference type="Pfam" id="PF05205"/>
    </source>
</evidence>
<dbReference type="EMBL" id="KI964631">
    <property type="protein sequence ID" value="EUC32541.1"/>
    <property type="molecule type" value="Genomic_DNA"/>
</dbReference>
<accession>W6YMA5</accession>
<feature type="region of interest" description="Disordered" evidence="1">
    <location>
        <begin position="1"/>
        <end position="31"/>
    </location>
</feature>
<evidence type="ECO:0000313" key="4">
    <source>
        <dbReference type="Proteomes" id="UP000053841"/>
    </source>
</evidence>
<feature type="compositionally biased region" description="Basic and acidic residues" evidence="1">
    <location>
        <begin position="148"/>
        <end position="194"/>
    </location>
</feature>
<gene>
    <name evidence="3" type="ORF">COCCADRAFT_98456</name>
</gene>
<reference evidence="3 4" key="1">
    <citation type="journal article" date="2013" name="PLoS Genet.">
        <title>Comparative genome structure, secondary metabolite, and effector coding capacity across Cochliobolus pathogens.</title>
        <authorList>
            <person name="Condon B.J."/>
            <person name="Leng Y."/>
            <person name="Wu D."/>
            <person name="Bushley K.E."/>
            <person name="Ohm R.A."/>
            <person name="Otillar R."/>
            <person name="Martin J."/>
            <person name="Schackwitz W."/>
            <person name="Grimwood J."/>
            <person name="MohdZainudin N."/>
            <person name="Xue C."/>
            <person name="Wang R."/>
            <person name="Manning V.A."/>
            <person name="Dhillon B."/>
            <person name="Tu Z.J."/>
            <person name="Steffenson B.J."/>
            <person name="Salamov A."/>
            <person name="Sun H."/>
            <person name="Lowry S."/>
            <person name="LaButti K."/>
            <person name="Han J."/>
            <person name="Copeland A."/>
            <person name="Lindquist E."/>
            <person name="Barry K."/>
            <person name="Schmutz J."/>
            <person name="Baker S.E."/>
            <person name="Ciuffetti L.M."/>
            <person name="Grigoriev I.V."/>
            <person name="Zhong S."/>
            <person name="Turgeon B.G."/>
        </authorList>
    </citation>
    <scope>NUCLEOTIDE SEQUENCE [LARGE SCALE GENOMIC DNA]</scope>
    <source>
        <strain evidence="3 4">26-R-13</strain>
    </source>
</reference>
<dbReference type="PANTHER" id="PTHR28034:SF1">
    <property type="entry name" value="NUCLEOMORPHIN"/>
    <property type="match status" value="1"/>
</dbReference>
<feature type="compositionally biased region" description="Basic and acidic residues" evidence="1">
    <location>
        <begin position="300"/>
        <end position="310"/>
    </location>
</feature>
<feature type="region of interest" description="Disordered" evidence="1">
    <location>
        <begin position="399"/>
        <end position="455"/>
    </location>
</feature>
<feature type="region of interest" description="Disordered" evidence="1">
    <location>
        <begin position="145"/>
        <end position="387"/>
    </location>
</feature>
<feature type="compositionally biased region" description="Basic and acidic residues" evidence="1">
    <location>
        <begin position="200"/>
        <end position="290"/>
    </location>
</feature>
<dbReference type="eggNOG" id="ENOG502S313">
    <property type="taxonomic scope" value="Eukaryota"/>
</dbReference>